<dbReference type="PROSITE" id="PS01271">
    <property type="entry name" value="NA_SULFATE"/>
    <property type="match status" value="1"/>
</dbReference>
<dbReference type="GO" id="GO:0008324">
    <property type="term" value="F:monoatomic cation transmembrane transporter activity"/>
    <property type="evidence" value="ECO:0007669"/>
    <property type="project" value="InterPro"/>
</dbReference>
<feature type="transmembrane region" description="Helical" evidence="7">
    <location>
        <begin position="416"/>
        <end position="441"/>
    </location>
</feature>
<dbReference type="InterPro" id="IPR006037">
    <property type="entry name" value="RCK_C"/>
</dbReference>
<feature type="transmembrane region" description="Helical" evidence="7">
    <location>
        <begin position="498"/>
        <end position="519"/>
    </location>
</feature>
<keyword evidence="3 7" id="KW-0812">Transmembrane</keyword>
<evidence type="ECO:0000256" key="3">
    <source>
        <dbReference type="ARBA" id="ARBA00022692"/>
    </source>
</evidence>
<keyword evidence="2" id="KW-0813">Transport</keyword>
<dbReference type="Pfam" id="PF03600">
    <property type="entry name" value="CitMHS"/>
    <property type="match status" value="1"/>
</dbReference>
<protein>
    <submittedName>
        <fullName evidence="9">Sulfate permease</fullName>
    </submittedName>
</protein>
<keyword evidence="5 7" id="KW-1133">Transmembrane helix</keyword>
<dbReference type="EMBL" id="AP017372">
    <property type="protein sequence ID" value="BAU56573.2"/>
    <property type="molecule type" value="Genomic_DNA"/>
</dbReference>
<feature type="transmembrane region" description="Helical" evidence="7">
    <location>
        <begin position="539"/>
        <end position="559"/>
    </location>
</feature>
<evidence type="ECO:0000256" key="6">
    <source>
        <dbReference type="ARBA" id="ARBA00023136"/>
    </source>
</evidence>
<dbReference type="KEGG" id="hhk:HH1059_24970"/>
<evidence type="ECO:0000256" key="2">
    <source>
        <dbReference type="ARBA" id="ARBA00022448"/>
    </source>
</evidence>
<dbReference type="InterPro" id="IPR036721">
    <property type="entry name" value="RCK_C_sf"/>
</dbReference>
<feature type="transmembrane region" description="Helical" evidence="7">
    <location>
        <begin position="461"/>
        <end position="486"/>
    </location>
</feature>
<comment type="subcellular location">
    <subcellularLocation>
        <location evidence="1">Membrane</location>
        <topology evidence="1">Multi-pass membrane protein</topology>
    </subcellularLocation>
</comment>
<reference evidence="9" key="1">
    <citation type="submission" date="2016-02" db="EMBL/GenBank/DDBJ databases">
        <title>Halorhodospira halochloris DSM-1059 complete genome, version 2.</title>
        <authorList>
            <person name="Tsukatani Y."/>
        </authorList>
    </citation>
    <scope>NUCLEOTIDE SEQUENCE</scope>
    <source>
        <strain evidence="9">DSM 1059</strain>
    </source>
</reference>
<dbReference type="Gene3D" id="3.30.70.1450">
    <property type="entry name" value="Regulator of K+ conductance, C-terminal domain"/>
    <property type="match status" value="2"/>
</dbReference>
<dbReference type="Proteomes" id="UP000218890">
    <property type="component" value="Chromosome"/>
</dbReference>
<feature type="transmembrane region" description="Helical" evidence="7">
    <location>
        <begin position="145"/>
        <end position="173"/>
    </location>
</feature>
<dbReference type="InterPro" id="IPR004680">
    <property type="entry name" value="Cit_transptr-like_dom"/>
</dbReference>
<evidence type="ECO:0000256" key="7">
    <source>
        <dbReference type="SAM" id="Phobius"/>
    </source>
</evidence>
<evidence type="ECO:0000256" key="1">
    <source>
        <dbReference type="ARBA" id="ARBA00004141"/>
    </source>
</evidence>
<keyword evidence="10" id="KW-1185">Reference proteome</keyword>
<name>A0A120MZJ7_HALHR</name>
<dbReference type="InterPro" id="IPR031312">
    <property type="entry name" value="Na/sul_symport_CS"/>
</dbReference>
<evidence type="ECO:0000313" key="9">
    <source>
        <dbReference type="EMBL" id="BAU56573.2"/>
    </source>
</evidence>
<feature type="domain" description="RCK C-terminal" evidence="8">
    <location>
        <begin position="178"/>
        <end position="262"/>
    </location>
</feature>
<dbReference type="PANTHER" id="PTHR43652">
    <property type="entry name" value="BASIC AMINO ACID ANTIPORTER YFCC-RELATED"/>
    <property type="match status" value="1"/>
</dbReference>
<evidence type="ECO:0000256" key="4">
    <source>
        <dbReference type="ARBA" id="ARBA00022737"/>
    </source>
</evidence>
<dbReference type="PANTHER" id="PTHR43652:SF2">
    <property type="entry name" value="BASIC AMINO ACID ANTIPORTER YFCC-RELATED"/>
    <property type="match status" value="1"/>
</dbReference>
<feature type="transmembrane region" description="Helical" evidence="7">
    <location>
        <begin position="371"/>
        <end position="404"/>
    </location>
</feature>
<dbReference type="InterPro" id="IPR051679">
    <property type="entry name" value="DASS-Related_Transporters"/>
</dbReference>
<accession>A0A120MZJ7</accession>
<feature type="transmembrane region" description="Helical" evidence="7">
    <location>
        <begin position="28"/>
        <end position="49"/>
    </location>
</feature>
<dbReference type="SUPFAM" id="SSF116726">
    <property type="entry name" value="TrkA C-terminal domain-like"/>
    <property type="match status" value="2"/>
</dbReference>
<organism evidence="9 10">
    <name type="scientific">Halorhodospira halochloris</name>
    <name type="common">Ectothiorhodospira halochloris</name>
    <dbReference type="NCBI Taxonomy" id="1052"/>
    <lineage>
        <taxon>Bacteria</taxon>
        <taxon>Pseudomonadati</taxon>
        <taxon>Pseudomonadota</taxon>
        <taxon>Gammaproteobacteria</taxon>
        <taxon>Chromatiales</taxon>
        <taxon>Ectothiorhodospiraceae</taxon>
        <taxon>Halorhodospira</taxon>
    </lineage>
</organism>
<dbReference type="AlphaFoldDB" id="A0A120MZJ7"/>
<evidence type="ECO:0000313" key="10">
    <source>
        <dbReference type="Proteomes" id="UP000218890"/>
    </source>
</evidence>
<dbReference type="GO" id="GO:0005886">
    <property type="term" value="C:plasma membrane"/>
    <property type="evidence" value="ECO:0007669"/>
    <property type="project" value="TreeGrafter"/>
</dbReference>
<dbReference type="PROSITE" id="PS51202">
    <property type="entry name" value="RCK_C"/>
    <property type="match status" value="2"/>
</dbReference>
<feature type="domain" description="RCK C-terminal" evidence="8">
    <location>
        <begin position="267"/>
        <end position="353"/>
    </location>
</feature>
<dbReference type="Pfam" id="PF02080">
    <property type="entry name" value="TrkA_C"/>
    <property type="match status" value="2"/>
</dbReference>
<keyword evidence="4" id="KW-0677">Repeat</keyword>
<keyword evidence="6 7" id="KW-0472">Membrane</keyword>
<gene>
    <name evidence="9" type="ORF">HH1059_24970</name>
</gene>
<feature type="transmembrane region" description="Helical" evidence="7">
    <location>
        <begin position="114"/>
        <end position="133"/>
    </location>
</feature>
<dbReference type="GO" id="GO:0006813">
    <property type="term" value="P:potassium ion transport"/>
    <property type="evidence" value="ECO:0007669"/>
    <property type="project" value="InterPro"/>
</dbReference>
<evidence type="ECO:0000256" key="5">
    <source>
        <dbReference type="ARBA" id="ARBA00022989"/>
    </source>
</evidence>
<evidence type="ECO:0000259" key="8">
    <source>
        <dbReference type="PROSITE" id="PS51202"/>
    </source>
</evidence>
<dbReference type="FunFam" id="3.30.70.1450:FF:000009">
    <property type="entry name" value="SLC13 family permease"/>
    <property type="match status" value="1"/>
</dbReference>
<proteinExistence type="predicted"/>
<sequence>MVFLAALAVLLVSGVIEPQQAFSGLANPGVLTVAVLYVVVAGIRETGGIQWISQRLLGKPRSLLAAQQRVTIPVAGFSAFLNNTPVVAMLIPAISDWARKNNLSESKLLLPLSYAAMLGGTCTLIGTSTNLVVNGALEKRLGEGLMLFEIALVGVPVLIVGLLFMFITGHWLLPDRRPAVETLDNPREYTVEMLVEPSGPLVGRTIEAAGLRNLPGCYLMEIERSRDILPAVSPREKLQANDRLVFVGVVDSVVELQKIRGLKPATEQVFKLDGKRSDRSLVEAVVAETSPVANLTVRDGRFRTRYNAVVIAVARNGERVSGKIGDITLRPGDTLLLEAGEDFIERQRNSRDFLLVRSIEGSVTPRHERAWLALTILGGMLVTVGLGWLSMLEGALAAGAMLIITRCLSVNSARQAIDWSVILTIAAAFGIGAAMDTTGLAQTIAGSLLQLAGDGPWLNLMIIYFVTALFTAVITNNAAAVLMVPIAASVADDLGVSLIPFAVAIMLAASASFATPMGYQTNLMVYGPGGYHFTDYLRAGLPLNIVTAAVALAIIPWAWGFN</sequence>